<reference evidence="2 3" key="1">
    <citation type="submission" date="2018-02" db="EMBL/GenBank/DDBJ databases">
        <title>The genomes of Aspergillus section Nigri reveals drivers in fungal speciation.</title>
        <authorList>
            <consortium name="DOE Joint Genome Institute"/>
            <person name="Vesth T.C."/>
            <person name="Nybo J."/>
            <person name="Theobald S."/>
            <person name="Brandl J."/>
            <person name="Frisvad J.C."/>
            <person name="Nielsen K.F."/>
            <person name="Lyhne E.K."/>
            <person name="Kogle M.E."/>
            <person name="Kuo A."/>
            <person name="Riley R."/>
            <person name="Clum A."/>
            <person name="Nolan M."/>
            <person name="Lipzen A."/>
            <person name="Salamov A."/>
            <person name="Henrissat B."/>
            <person name="Wiebenga A."/>
            <person name="De vries R.P."/>
            <person name="Grigoriev I.V."/>
            <person name="Mortensen U.H."/>
            <person name="Andersen M.R."/>
            <person name="Baker S.E."/>
        </authorList>
    </citation>
    <scope>NUCLEOTIDE SEQUENCE [LARGE SCALE GENOMIC DNA]</scope>
    <source>
        <strain evidence="2 3">CBS 121057</strain>
    </source>
</reference>
<dbReference type="STRING" id="1448318.A0A319EWF8"/>
<keyword evidence="3" id="KW-1185">Reference proteome</keyword>
<dbReference type="AlphaFoldDB" id="A0A319EWF8"/>
<name>A0A319EWF8_ASPSB</name>
<accession>A0A319EWF8</accession>
<protein>
    <submittedName>
        <fullName evidence="2">Uncharacterized protein</fullName>
    </submittedName>
</protein>
<gene>
    <name evidence="2" type="ORF">BO78DRAFT_412610</name>
</gene>
<evidence type="ECO:0000313" key="2">
    <source>
        <dbReference type="EMBL" id="PYI12398.1"/>
    </source>
</evidence>
<feature type="compositionally biased region" description="Polar residues" evidence="1">
    <location>
        <begin position="388"/>
        <end position="404"/>
    </location>
</feature>
<dbReference type="VEuPathDB" id="FungiDB:BO78DRAFT_412610"/>
<feature type="region of interest" description="Disordered" evidence="1">
    <location>
        <begin position="118"/>
        <end position="145"/>
    </location>
</feature>
<evidence type="ECO:0000256" key="1">
    <source>
        <dbReference type="SAM" id="MobiDB-lite"/>
    </source>
</evidence>
<evidence type="ECO:0000313" key="3">
    <source>
        <dbReference type="Proteomes" id="UP000248423"/>
    </source>
</evidence>
<dbReference type="EMBL" id="KZ826315">
    <property type="protein sequence ID" value="PYI12398.1"/>
    <property type="molecule type" value="Genomic_DNA"/>
</dbReference>
<feature type="compositionally biased region" description="Basic and acidic residues" evidence="1">
    <location>
        <begin position="405"/>
        <end position="421"/>
    </location>
</feature>
<feature type="region of interest" description="Disordered" evidence="1">
    <location>
        <begin position="388"/>
        <end position="421"/>
    </location>
</feature>
<dbReference type="Proteomes" id="UP000248423">
    <property type="component" value="Unassembled WGS sequence"/>
</dbReference>
<sequence length="421" mass="47747">MVTNRTKIPHSETKWREMITAEGLADSSIHTEQLASASKFEFRHFLLLRVLWKSIPGRVFDPKQFDLADWIAPAKEIFGGQIKEGNFFLAKLFQLEAASIQSKEADIDIYLSPVSSRTRQKLQQKDQPQEGNPGPHATPTKSNWVGGVVSPHVDEEVLDDIKHLNLDDSSWLDQTSPFTNDSPGPEELLSEMYPRSKDEQIVNTALVNFLKALTAHFDLSSDWTIHRKAFKAKFHNTEYEARLDGYLGGKASGEVRALIEVKSALRRMKSVPIRIQESAQMVAWIKETLATPRMLPGRHFHVSKGRHEIWLIFAEYDEGYLKFLAGEEKADDPLSFMTMYEVGPFNTQDGSHMGRLGPILLALTLRADHDRQIEEAKDADQARLAALTQQGKQTQVEQMHTNPTHRVEKGRLAKKLREVQS</sequence>
<organism evidence="2 3">
    <name type="scientific">Aspergillus sclerotiicarbonarius (strain CBS 121057 / IBT 28362)</name>
    <dbReference type="NCBI Taxonomy" id="1448318"/>
    <lineage>
        <taxon>Eukaryota</taxon>
        <taxon>Fungi</taxon>
        <taxon>Dikarya</taxon>
        <taxon>Ascomycota</taxon>
        <taxon>Pezizomycotina</taxon>
        <taxon>Eurotiomycetes</taxon>
        <taxon>Eurotiomycetidae</taxon>
        <taxon>Eurotiales</taxon>
        <taxon>Aspergillaceae</taxon>
        <taxon>Aspergillus</taxon>
        <taxon>Aspergillus subgen. Circumdati</taxon>
    </lineage>
</organism>
<dbReference type="OrthoDB" id="3508621at2759"/>
<proteinExistence type="predicted"/>